<proteinExistence type="inferred from homology"/>
<evidence type="ECO:0000256" key="4">
    <source>
        <dbReference type="ARBA" id="ARBA00023136"/>
    </source>
</evidence>
<keyword evidence="3 7" id="KW-1133">Transmembrane helix</keyword>
<dbReference type="InterPro" id="IPR002000">
    <property type="entry name" value="Lysosome-assoc_membr_glycop"/>
</dbReference>
<dbReference type="GO" id="GO:0031902">
    <property type="term" value="C:late endosome membrane"/>
    <property type="evidence" value="ECO:0007669"/>
    <property type="project" value="TreeGrafter"/>
</dbReference>
<evidence type="ECO:0000256" key="5">
    <source>
        <dbReference type="ARBA" id="ARBA00023180"/>
    </source>
</evidence>
<evidence type="ECO:0000256" key="2">
    <source>
        <dbReference type="ARBA" id="ARBA00022729"/>
    </source>
</evidence>
<organism evidence="9 10">
    <name type="scientific">Cylicocyclus nassatus</name>
    <name type="common">Nematode worm</name>
    <dbReference type="NCBI Taxonomy" id="53992"/>
    <lineage>
        <taxon>Eukaryota</taxon>
        <taxon>Metazoa</taxon>
        <taxon>Ecdysozoa</taxon>
        <taxon>Nematoda</taxon>
        <taxon>Chromadorea</taxon>
        <taxon>Rhabditida</taxon>
        <taxon>Rhabditina</taxon>
        <taxon>Rhabditomorpha</taxon>
        <taxon>Strongyloidea</taxon>
        <taxon>Strongylidae</taxon>
        <taxon>Cylicocyclus</taxon>
    </lineage>
</organism>
<keyword evidence="10" id="KW-1185">Reference proteome</keyword>
<evidence type="ECO:0000256" key="3">
    <source>
        <dbReference type="ARBA" id="ARBA00022989"/>
    </source>
</evidence>
<dbReference type="Gene3D" id="2.40.160.110">
    <property type="match status" value="1"/>
</dbReference>
<comment type="caution">
    <text evidence="6">Lacks conserved residue(s) required for the propagation of feature annotation.</text>
</comment>
<feature type="transmembrane region" description="Helical" evidence="7">
    <location>
        <begin position="230"/>
        <end position="253"/>
    </location>
</feature>
<accession>A0AA36H2G2</accession>
<comment type="subcellular location">
    <subcellularLocation>
        <location evidence="6">Membrane</location>
        <topology evidence="6">Single-pass type I membrane protein</topology>
    </subcellularLocation>
</comment>
<dbReference type="GO" id="GO:0005765">
    <property type="term" value="C:lysosomal membrane"/>
    <property type="evidence" value="ECO:0007669"/>
    <property type="project" value="TreeGrafter"/>
</dbReference>
<keyword evidence="2 8" id="KW-0732">Signal</keyword>
<evidence type="ECO:0000313" key="9">
    <source>
        <dbReference type="EMBL" id="CAJ0602702.1"/>
    </source>
</evidence>
<evidence type="ECO:0000256" key="8">
    <source>
        <dbReference type="SAM" id="SignalP"/>
    </source>
</evidence>
<dbReference type="PANTHER" id="PTHR11506">
    <property type="entry name" value="LYSOSOME-ASSOCIATED MEMBRANE GLYCOPROTEIN"/>
    <property type="match status" value="1"/>
</dbReference>
<sequence>MLISYFLGFFGAALAGGGSTSYKGYWEFSDSSPQYPCIVLAAQIDLYLTYTDSTGKEVDTVVHVLPSSTVDREHSSCATVLAVQDQSIPSQVLQINLDHYPGWNIRFAFSKDARLKAVDQFILYQVNVTADYPATNTLFTNAPDTVYDYVQEVDLMNPSDVADAVFAHLGHSLSCTSEQKFWINKDPKQGPLASFKLSYLQVEAYKVTSQANGKFDPNETCPRDQHATDIVPVIVGSCLAGLIVITLITYLIYRCQLPREVLELTNGRSWSMSEASVGDHDVAVISTRSIGMNND</sequence>
<gene>
    <name evidence="9" type="ORF">CYNAS_LOCUS14685</name>
</gene>
<reference evidence="9" key="1">
    <citation type="submission" date="2023-07" db="EMBL/GenBank/DDBJ databases">
        <authorList>
            <consortium name="CYATHOMIX"/>
        </authorList>
    </citation>
    <scope>NUCLEOTIDE SEQUENCE</scope>
    <source>
        <strain evidence="9">N/A</strain>
    </source>
</reference>
<dbReference type="PANTHER" id="PTHR11506:SF42">
    <property type="entry name" value="LYSOSOME-ASSOCIATED MEMBRANE GLYCOPROTEIN 5"/>
    <property type="match status" value="1"/>
</dbReference>
<dbReference type="EMBL" id="CATQJL010000305">
    <property type="protein sequence ID" value="CAJ0602702.1"/>
    <property type="molecule type" value="Genomic_DNA"/>
</dbReference>
<protein>
    <submittedName>
        <fullName evidence="9">Uncharacterized protein</fullName>
    </submittedName>
</protein>
<keyword evidence="4 6" id="KW-0472">Membrane</keyword>
<evidence type="ECO:0000313" key="10">
    <source>
        <dbReference type="Proteomes" id="UP001176961"/>
    </source>
</evidence>
<name>A0AA36H2G2_CYLNA</name>
<dbReference type="PROSITE" id="PS51407">
    <property type="entry name" value="LAMP_3"/>
    <property type="match status" value="1"/>
</dbReference>
<evidence type="ECO:0000256" key="6">
    <source>
        <dbReference type="PROSITE-ProRule" id="PRU00740"/>
    </source>
</evidence>
<evidence type="ECO:0000256" key="7">
    <source>
        <dbReference type="SAM" id="Phobius"/>
    </source>
</evidence>
<evidence type="ECO:0000256" key="1">
    <source>
        <dbReference type="ARBA" id="ARBA00022692"/>
    </source>
</evidence>
<dbReference type="AlphaFoldDB" id="A0AA36H2G2"/>
<dbReference type="GO" id="GO:0072594">
    <property type="term" value="P:establishment of protein localization to organelle"/>
    <property type="evidence" value="ECO:0007669"/>
    <property type="project" value="TreeGrafter"/>
</dbReference>
<keyword evidence="5" id="KW-0325">Glycoprotein</keyword>
<comment type="caution">
    <text evidence="9">The sequence shown here is derived from an EMBL/GenBank/DDBJ whole genome shotgun (WGS) entry which is preliminary data.</text>
</comment>
<dbReference type="GO" id="GO:0005886">
    <property type="term" value="C:plasma membrane"/>
    <property type="evidence" value="ECO:0007669"/>
    <property type="project" value="TreeGrafter"/>
</dbReference>
<dbReference type="Proteomes" id="UP001176961">
    <property type="component" value="Unassembled WGS sequence"/>
</dbReference>
<keyword evidence="1 6" id="KW-0812">Transmembrane</keyword>
<feature type="chain" id="PRO_5041260465" evidence="8">
    <location>
        <begin position="16"/>
        <end position="295"/>
    </location>
</feature>
<comment type="similarity">
    <text evidence="6">Belongs to the LAMP family.</text>
</comment>
<feature type="signal peptide" evidence="8">
    <location>
        <begin position="1"/>
        <end position="15"/>
    </location>
</feature>